<feature type="binding site" evidence="5">
    <location>
        <position position="507"/>
    </location>
    <ligand>
        <name>Fe cation</name>
        <dbReference type="ChEBI" id="CHEBI:24875"/>
    </ligand>
</feature>
<dbReference type="InterPro" id="IPR001501">
    <property type="entry name" value="Ni-dep_hyd_lsu"/>
</dbReference>
<keyword evidence="5" id="KW-0460">Magnesium</keyword>
<keyword evidence="4" id="KW-0520">NAD</keyword>
<comment type="cofactor">
    <cofactor evidence="5">
        <name>Fe cation</name>
        <dbReference type="ChEBI" id="CHEBI:24875"/>
    </cofactor>
</comment>
<dbReference type="PROSITE" id="PS00542">
    <property type="entry name" value="COMPLEX1_30K"/>
    <property type="match status" value="1"/>
</dbReference>
<sequence>MADWSLKIVKPENFRGTANILSNGGKNPLTAMFGRDETENPAVKGYAIYAVFENLGEHKLEAVKAVFGEGESLCYESLTPLIPAAAWYEREIQDMFGIVPQGHPDPRPLVLHDTFPEGFYPLRKSVEKDADVHGSRRMDMSVARGEGVYEVPVGPIHAGIIEPGHFRFSQAGESMLQLDARLFYTHRGLEKVMEGKTPEEALPIVERICGACSIANTWSFCQAVEKIAGVKISRRAEIIRTLLMEIERITNHVGDLGNIPAGVGFNPAISLGGRTKEMLMRLQERIAGNRFLRGVIVPGGVRQDISSALCKDIADIMDKTEVSVNDLTEMFAQQANFQNRVRTTGIVRKETAVDLAMVGVGARASGFAHDSRKDFAYGLYPELDFNMVTEKTGDVAARLAVRIAELTESFKLVRQLIGMLQNDKSNDAVNLTCQIDWSKVSGDDWGLSESARGSNFQFVAMQEGKIDRIFVRSASYPNWPAVTIAVQGDIIPDFPLINKSFELCYACIDR</sequence>
<evidence type="ECO:0000256" key="4">
    <source>
        <dbReference type="ARBA" id="ARBA00023027"/>
    </source>
</evidence>
<dbReference type="Proteomes" id="UP000182412">
    <property type="component" value="Unassembled WGS sequence"/>
</dbReference>
<evidence type="ECO:0000259" key="7">
    <source>
        <dbReference type="Pfam" id="PF00346"/>
    </source>
</evidence>
<feature type="binding site" evidence="5">
    <location>
        <position position="212"/>
    </location>
    <ligand>
        <name>Fe cation</name>
        <dbReference type="ChEBI" id="CHEBI:24875"/>
    </ligand>
</feature>
<dbReference type="PANTHER" id="PTHR43485">
    <property type="entry name" value="HYDROGENASE-4 COMPONENT G"/>
    <property type="match status" value="1"/>
</dbReference>
<dbReference type="Gene3D" id="3.30.460.80">
    <property type="entry name" value="NADH:ubiquinone oxidoreductase, 30kDa subunit"/>
    <property type="match status" value="1"/>
</dbReference>
<dbReference type="InterPro" id="IPR029014">
    <property type="entry name" value="NiFe-Hase_large"/>
</dbReference>
<dbReference type="InterPro" id="IPR001268">
    <property type="entry name" value="NADH_UbQ_OxRdtase_30kDa_su"/>
</dbReference>
<feature type="domain" description="NADH:ubiquinone oxidoreductase 30kDa subunit" evidence="6">
    <location>
        <begin position="9"/>
        <end position="128"/>
    </location>
</feature>
<dbReference type="GO" id="GO:0008137">
    <property type="term" value="F:NADH dehydrogenase (ubiquinone) activity"/>
    <property type="evidence" value="ECO:0007669"/>
    <property type="project" value="InterPro"/>
</dbReference>
<evidence type="ECO:0000256" key="3">
    <source>
        <dbReference type="ARBA" id="ARBA00023002"/>
    </source>
</evidence>
<keyword evidence="5" id="KW-0408">Iron</keyword>
<dbReference type="SUPFAM" id="SSF143243">
    <property type="entry name" value="Nqo5-like"/>
    <property type="match status" value="1"/>
</dbReference>
<evidence type="ECO:0000259" key="6">
    <source>
        <dbReference type="Pfam" id="PF00329"/>
    </source>
</evidence>
<dbReference type="Pfam" id="PF00374">
    <property type="entry name" value="NiFeSe_Hases"/>
    <property type="match status" value="1"/>
</dbReference>
<dbReference type="InterPro" id="IPR001135">
    <property type="entry name" value="NADH_Q_OxRdtase_suD"/>
</dbReference>
<gene>
    <name evidence="8" type="ORF">SAMN05216366_1018</name>
</gene>
<evidence type="ECO:0000256" key="1">
    <source>
        <dbReference type="ARBA" id="ARBA00004202"/>
    </source>
</evidence>
<dbReference type="InterPro" id="IPR037232">
    <property type="entry name" value="NADH_quin_OxRdtase_su_C/D-like"/>
</dbReference>
<dbReference type="SUPFAM" id="SSF56762">
    <property type="entry name" value="HydB/Nqo4-like"/>
    <property type="match status" value="1"/>
</dbReference>
<dbReference type="Gene3D" id="1.10.645.10">
    <property type="entry name" value="Cytochrome-c3 Hydrogenase, chain B"/>
    <property type="match status" value="1"/>
</dbReference>
<dbReference type="GO" id="GO:0016151">
    <property type="term" value="F:nickel cation binding"/>
    <property type="evidence" value="ECO:0007669"/>
    <property type="project" value="InterPro"/>
</dbReference>
<dbReference type="OrthoDB" id="9801496at2"/>
<proteinExistence type="predicted"/>
<feature type="binding site" evidence="5">
    <location>
        <position position="212"/>
    </location>
    <ligand>
        <name>Ni(2+)</name>
        <dbReference type="ChEBI" id="CHEBI:49786"/>
    </ligand>
</feature>
<dbReference type="Pfam" id="PF00346">
    <property type="entry name" value="Complex1_49kDa"/>
    <property type="match status" value="1"/>
</dbReference>
<feature type="binding site" evidence="5">
    <location>
        <position position="504"/>
    </location>
    <ligand>
        <name>Ni(2+)</name>
        <dbReference type="ChEBI" id="CHEBI:49786"/>
    </ligand>
</feature>
<keyword evidence="3" id="KW-0560">Oxidoreductase</keyword>
<keyword evidence="5" id="KW-0479">Metal-binding</keyword>
<dbReference type="GO" id="GO:0005886">
    <property type="term" value="C:plasma membrane"/>
    <property type="evidence" value="ECO:0007669"/>
    <property type="project" value="UniProtKB-SubCell"/>
</dbReference>
<dbReference type="GO" id="GO:0048038">
    <property type="term" value="F:quinone binding"/>
    <property type="evidence" value="ECO:0007669"/>
    <property type="project" value="InterPro"/>
</dbReference>
<feature type="binding site" evidence="5">
    <location>
        <position position="190"/>
    </location>
    <ligand>
        <name>Mg(2+)</name>
        <dbReference type="ChEBI" id="CHEBI:18420"/>
    </ligand>
</feature>
<reference evidence="8 9" key="1">
    <citation type="submission" date="2016-10" db="EMBL/GenBank/DDBJ databases">
        <authorList>
            <person name="de Groot N.N."/>
        </authorList>
    </citation>
    <scope>NUCLEOTIDE SEQUENCE [LARGE SCALE GENOMIC DNA]</scope>
    <source>
        <strain evidence="8 9">S137</strain>
    </source>
</reference>
<dbReference type="InterPro" id="IPR052197">
    <property type="entry name" value="ComplexI_49kDa-like"/>
</dbReference>
<dbReference type="AlphaFoldDB" id="A0A1H0M2L9"/>
<name>A0A1H0M2L9_SELRU</name>
<dbReference type="GO" id="GO:0016651">
    <property type="term" value="F:oxidoreductase activity, acting on NAD(P)H"/>
    <property type="evidence" value="ECO:0007669"/>
    <property type="project" value="InterPro"/>
</dbReference>
<dbReference type="Pfam" id="PF00329">
    <property type="entry name" value="Complex1_30kDa"/>
    <property type="match status" value="1"/>
</dbReference>
<comment type="cofactor">
    <cofactor evidence="5">
        <name>Ni(2+)</name>
        <dbReference type="ChEBI" id="CHEBI:49786"/>
    </cofactor>
</comment>
<comment type="subcellular location">
    <subcellularLocation>
        <location evidence="1">Cell membrane</location>
        <topology evidence="1">Peripheral membrane protein</topology>
    </subcellularLocation>
</comment>
<evidence type="ECO:0000313" key="9">
    <source>
        <dbReference type="Proteomes" id="UP000182412"/>
    </source>
</evidence>
<dbReference type="InterPro" id="IPR020396">
    <property type="entry name" value="NADH_UbQ_OxRdtase_CS"/>
</dbReference>
<evidence type="ECO:0000256" key="2">
    <source>
        <dbReference type="ARBA" id="ARBA00022448"/>
    </source>
</evidence>
<dbReference type="RefSeq" id="WP_074570473.1">
    <property type="nucleotide sequence ID" value="NZ_FNJQ01000001.1"/>
</dbReference>
<keyword evidence="2" id="KW-0813">Transport</keyword>
<evidence type="ECO:0000256" key="5">
    <source>
        <dbReference type="PIRSR" id="PIRSR601501-1"/>
    </source>
</evidence>
<organism evidence="8 9">
    <name type="scientific">Selenomonas ruminantium</name>
    <dbReference type="NCBI Taxonomy" id="971"/>
    <lineage>
        <taxon>Bacteria</taxon>
        <taxon>Bacillati</taxon>
        <taxon>Bacillota</taxon>
        <taxon>Negativicutes</taxon>
        <taxon>Selenomonadales</taxon>
        <taxon>Selenomonadaceae</taxon>
        <taxon>Selenomonas</taxon>
    </lineage>
</organism>
<dbReference type="PANTHER" id="PTHR43485:SF1">
    <property type="entry name" value="FORMATE HYDROGENLYASE SUBUNIT 5-RELATED"/>
    <property type="match status" value="1"/>
</dbReference>
<accession>A0A1H0M2L9</accession>
<keyword evidence="5" id="KW-0533">Nickel</keyword>
<feature type="binding site" evidence="5">
    <location>
        <position position="471"/>
    </location>
    <ligand>
        <name>Mg(2+)</name>
        <dbReference type="ChEBI" id="CHEBI:18420"/>
    </ligand>
</feature>
<dbReference type="EMBL" id="FNJQ01000001">
    <property type="protein sequence ID" value="SDO74712.1"/>
    <property type="molecule type" value="Genomic_DNA"/>
</dbReference>
<feature type="binding site" evidence="5">
    <location>
        <position position="209"/>
    </location>
    <ligand>
        <name>Ni(2+)</name>
        <dbReference type="ChEBI" id="CHEBI:49786"/>
    </ligand>
</feature>
<evidence type="ECO:0000313" key="8">
    <source>
        <dbReference type="EMBL" id="SDO74712.1"/>
    </source>
</evidence>
<feature type="domain" description="NADH-quinone oxidoreductase subunit D" evidence="7">
    <location>
        <begin position="271"/>
        <end position="425"/>
    </location>
</feature>
<dbReference type="GO" id="GO:0051287">
    <property type="term" value="F:NAD binding"/>
    <property type="evidence" value="ECO:0007669"/>
    <property type="project" value="InterPro"/>
</dbReference>
<protein>
    <submittedName>
        <fullName evidence="8">Ni,Fe-hydrogenase III large subunit</fullName>
    </submittedName>
</protein>